<evidence type="ECO:0000259" key="8">
    <source>
        <dbReference type="Pfam" id="PF00884"/>
    </source>
</evidence>
<sequence length="719" mass="76887">MLALLIALVLVAAVVGIVVTTLRFARQNGRPRAGQICWLAVPLLVLAGLATLCVLGLYQGGPVEPIVLVAAALGSSQVVLRRERILADVTAWGEKRGWSQPQTHTRFTAVALLAGAVLGHLAVELPYNYEIIWMAPQYALLQVLIILLAIGVLHFLFQRRGAGMFVGACLCFVIGLAQFFIASFKSAAILPNDLFVLGTAAAVSGGYTYAIGGGVVLGLAALLLAAAVGSLVTPAPAASRGRRVAANLGCSAALLATLVALVTVPSYFDTLGVQMKYWYSLDYYRKQGFITSFVAVAQDLPIDVPEGYDEDDVSKLEASYVERYDEGEGASEERAAAEGQFDAERPSVICIMNESFADLSELDGASWGYDGPSFVGSADDALAQGSLNVSVLGGGTCNTEFEFLTGVSLAYVGDGKYPYSLYDLSVAPSLARQFSDLGYETTAMHPNYATNWNRDRVYEALGFDEFLSIDDFAGDEVYHSGVSDAATYDKCLELLENSDEPQFIFDVTMQNHSGYDQNNLGDVEQYHVDGLSDYDNARLSEYLACIDESDRALEEFLDELEELDRPVVVVFFGDHQPALSTILEAALNGEQVYDESGNAIAGGTGGGDASGDAEATLETYRSSYLIWANYDVAGCAQDGRELDASPAYLGALTAGMIGAPLTDFQKAQLAIREDMPAVSLLGTALADGTWVSADDGDALPQAYDDLAQITYLEFASKLR</sequence>
<dbReference type="SUPFAM" id="SSF53649">
    <property type="entry name" value="Alkaline phosphatase-like"/>
    <property type="match status" value="1"/>
</dbReference>
<keyword evidence="4 7" id="KW-0812">Transmembrane</keyword>
<evidence type="ECO:0000256" key="1">
    <source>
        <dbReference type="ARBA" id="ARBA00004651"/>
    </source>
</evidence>
<protein>
    <submittedName>
        <fullName evidence="9">Sulfatase-like hydrolase/transferase</fullName>
    </submittedName>
</protein>
<evidence type="ECO:0000256" key="2">
    <source>
        <dbReference type="ARBA" id="ARBA00004936"/>
    </source>
</evidence>
<feature type="transmembrane region" description="Helical" evidence="7">
    <location>
        <begin position="105"/>
        <end position="123"/>
    </location>
</feature>
<dbReference type="PANTHER" id="PTHR47371:SF3">
    <property type="entry name" value="PHOSPHOGLYCEROL TRANSFERASE I"/>
    <property type="match status" value="1"/>
</dbReference>
<dbReference type="Proteomes" id="UP000824133">
    <property type="component" value="Unassembled WGS sequence"/>
</dbReference>
<dbReference type="Pfam" id="PF00884">
    <property type="entry name" value="Sulfatase"/>
    <property type="match status" value="1"/>
</dbReference>
<feature type="transmembrane region" description="Helical" evidence="7">
    <location>
        <begin position="6"/>
        <end position="24"/>
    </location>
</feature>
<feature type="transmembrane region" description="Helical" evidence="7">
    <location>
        <begin position="135"/>
        <end position="157"/>
    </location>
</feature>
<keyword evidence="6 7" id="KW-0472">Membrane</keyword>
<proteinExistence type="predicted"/>
<comment type="caution">
    <text evidence="9">The sequence shown here is derived from an EMBL/GenBank/DDBJ whole genome shotgun (WGS) entry which is preliminary data.</text>
</comment>
<evidence type="ECO:0000256" key="4">
    <source>
        <dbReference type="ARBA" id="ARBA00022692"/>
    </source>
</evidence>
<reference evidence="9" key="1">
    <citation type="journal article" date="2021" name="PeerJ">
        <title>Extensive microbial diversity within the chicken gut microbiome revealed by metagenomics and culture.</title>
        <authorList>
            <person name="Gilroy R."/>
            <person name="Ravi A."/>
            <person name="Getino M."/>
            <person name="Pursley I."/>
            <person name="Horton D.L."/>
            <person name="Alikhan N.F."/>
            <person name="Baker D."/>
            <person name="Gharbi K."/>
            <person name="Hall N."/>
            <person name="Watson M."/>
            <person name="Adriaenssens E.M."/>
            <person name="Foster-Nyarko E."/>
            <person name="Jarju S."/>
            <person name="Secka A."/>
            <person name="Antonio M."/>
            <person name="Oren A."/>
            <person name="Chaudhuri R.R."/>
            <person name="La Ragione R."/>
            <person name="Hildebrand F."/>
            <person name="Pallen M.J."/>
        </authorList>
    </citation>
    <scope>NUCLEOTIDE SEQUENCE</scope>
    <source>
        <strain evidence="9">ChiHjej10B9-743</strain>
    </source>
</reference>
<feature type="transmembrane region" description="Helical" evidence="7">
    <location>
        <begin position="164"/>
        <end position="187"/>
    </location>
</feature>
<dbReference type="AlphaFoldDB" id="A0A9D1Z9W3"/>
<feature type="transmembrane region" description="Helical" evidence="7">
    <location>
        <begin position="36"/>
        <end position="57"/>
    </location>
</feature>
<keyword evidence="3" id="KW-1003">Cell membrane</keyword>
<evidence type="ECO:0000313" key="10">
    <source>
        <dbReference type="Proteomes" id="UP000824133"/>
    </source>
</evidence>
<feature type="transmembrane region" description="Helical" evidence="7">
    <location>
        <begin position="63"/>
        <end position="80"/>
    </location>
</feature>
<comment type="pathway">
    <text evidence="2">Cell wall biogenesis; lipoteichoic acid biosynthesis.</text>
</comment>
<evidence type="ECO:0000256" key="3">
    <source>
        <dbReference type="ARBA" id="ARBA00022475"/>
    </source>
</evidence>
<feature type="transmembrane region" description="Helical" evidence="7">
    <location>
        <begin position="244"/>
        <end position="268"/>
    </location>
</feature>
<feature type="transmembrane region" description="Helical" evidence="7">
    <location>
        <begin position="207"/>
        <end position="232"/>
    </location>
</feature>
<comment type="subcellular location">
    <subcellularLocation>
        <location evidence="1">Cell membrane</location>
        <topology evidence="1">Multi-pass membrane protein</topology>
    </subcellularLocation>
</comment>
<keyword evidence="5 7" id="KW-1133">Transmembrane helix</keyword>
<name>A0A9D1Z9W3_9ACTN</name>
<dbReference type="InterPro" id="IPR017850">
    <property type="entry name" value="Alkaline_phosphatase_core_sf"/>
</dbReference>
<dbReference type="CDD" id="cd16015">
    <property type="entry name" value="LTA_synthase"/>
    <property type="match status" value="1"/>
</dbReference>
<evidence type="ECO:0000256" key="6">
    <source>
        <dbReference type="ARBA" id="ARBA00023136"/>
    </source>
</evidence>
<dbReference type="GO" id="GO:0016787">
    <property type="term" value="F:hydrolase activity"/>
    <property type="evidence" value="ECO:0007669"/>
    <property type="project" value="UniProtKB-KW"/>
</dbReference>
<evidence type="ECO:0000256" key="7">
    <source>
        <dbReference type="SAM" id="Phobius"/>
    </source>
</evidence>
<accession>A0A9D1Z9W3</accession>
<organism evidence="9 10">
    <name type="scientific">Candidatus Olsenella excrementavium</name>
    <dbReference type="NCBI Taxonomy" id="2838709"/>
    <lineage>
        <taxon>Bacteria</taxon>
        <taxon>Bacillati</taxon>
        <taxon>Actinomycetota</taxon>
        <taxon>Coriobacteriia</taxon>
        <taxon>Coriobacteriales</taxon>
        <taxon>Atopobiaceae</taxon>
        <taxon>Olsenella</taxon>
    </lineage>
</organism>
<evidence type="ECO:0000256" key="5">
    <source>
        <dbReference type="ARBA" id="ARBA00022989"/>
    </source>
</evidence>
<dbReference type="EMBL" id="DXCP01000016">
    <property type="protein sequence ID" value="HIY79264.1"/>
    <property type="molecule type" value="Genomic_DNA"/>
</dbReference>
<evidence type="ECO:0000313" key="9">
    <source>
        <dbReference type="EMBL" id="HIY79264.1"/>
    </source>
</evidence>
<gene>
    <name evidence="9" type="ORF">IAA42_02375</name>
</gene>
<reference evidence="9" key="2">
    <citation type="submission" date="2021-04" db="EMBL/GenBank/DDBJ databases">
        <authorList>
            <person name="Gilroy R."/>
        </authorList>
    </citation>
    <scope>NUCLEOTIDE SEQUENCE</scope>
    <source>
        <strain evidence="9">ChiHjej10B9-743</strain>
    </source>
</reference>
<dbReference type="GO" id="GO:0005886">
    <property type="term" value="C:plasma membrane"/>
    <property type="evidence" value="ECO:0007669"/>
    <property type="project" value="UniProtKB-SubCell"/>
</dbReference>
<dbReference type="InterPro" id="IPR050448">
    <property type="entry name" value="OpgB/LTA_synthase_biosynth"/>
</dbReference>
<dbReference type="Gene3D" id="3.40.720.10">
    <property type="entry name" value="Alkaline Phosphatase, subunit A"/>
    <property type="match status" value="1"/>
</dbReference>
<dbReference type="PANTHER" id="PTHR47371">
    <property type="entry name" value="LIPOTEICHOIC ACID SYNTHASE"/>
    <property type="match status" value="1"/>
</dbReference>
<feature type="domain" description="Sulfatase N-terminal" evidence="8">
    <location>
        <begin position="347"/>
        <end position="631"/>
    </location>
</feature>
<dbReference type="InterPro" id="IPR000917">
    <property type="entry name" value="Sulfatase_N"/>
</dbReference>
<keyword evidence="9" id="KW-0378">Hydrolase</keyword>